<dbReference type="AlphaFoldDB" id="A0A8T1UE40"/>
<sequence>MEEVLENTTAAKTKYIYIRAIARVVEWLYANTEEDRRQSLFASAFREPGTTNGESIAV</sequence>
<dbReference type="Proteomes" id="UP000688947">
    <property type="component" value="Unassembled WGS sequence"/>
</dbReference>
<protein>
    <submittedName>
        <fullName evidence="1">Uncharacterized protein</fullName>
    </submittedName>
</protein>
<evidence type="ECO:0000313" key="2">
    <source>
        <dbReference type="Proteomes" id="UP000688947"/>
    </source>
</evidence>
<organism evidence="1 2">
    <name type="scientific">Phytophthora cactorum</name>
    <dbReference type="NCBI Taxonomy" id="29920"/>
    <lineage>
        <taxon>Eukaryota</taxon>
        <taxon>Sar</taxon>
        <taxon>Stramenopiles</taxon>
        <taxon>Oomycota</taxon>
        <taxon>Peronosporomycetes</taxon>
        <taxon>Peronosporales</taxon>
        <taxon>Peronosporaceae</taxon>
        <taxon>Phytophthora</taxon>
    </lineage>
</organism>
<name>A0A8T1UE40_9STRA</name>
<dbReference type="EMBL" id="JAENGZ010000412">
    <property type="protein sequence ID" value="KAG6959890.1"/>
    <property type="molecule type" value="Genomic_DNA"/>
</dbReference>
<gene>
    <name evidence="1" type="ORF">JG687_00008525</name>
</gene>
<dbReference type="OrthoDB" id="124489at2759"/>
<proteinExistence type="predicted"/>
<evidence type="ECO:0000313" key="1">
    <source>
        <dbReference type="EMBL" id="KAG6959890.1"/>
    </source>
</evidence>
<reference evidence="1" key="1">
    <citation type="submission" date="2021-01" db="EMBL/GenBank/DDBJ databases">
        <title>Phytophthora aleatoria, a newly-described species from Pinus radiata is distinct from Phytophthora cactorum isolates based on comparative genomics.</title>
        <authorList>
            <person name="Mcdougal R."/>
            <person name="Panda P."/>
            <person name="Williams N."/>
            <person name="Studholme D.J."/>
        </authorList>
    </citation>
    <scope>NUCLEOTIDE SEQUENCE</scope>
    <source>
        <strain evidence="1">NZFS 3830</strain>
    </source>
</reference>
<comment type="caution">
    <text evidence="1">The sequence shown here is derived from an EMBL/GenBank/DDBJ whole genome shotgun (WGS) entry which is preliminary data.</text>
</comment>
<accession>A0A8T1UE40</accession>